<protein>
    <recommendedName>
        <fullName evidence="3 5">Regulatory protein RecX</fullName>
    </recommendedName>
</protein>
<comment type="subcellular location">
    <subcellularLocation>
        <location evidence="1 5">Cytoplasm</location>
    </subcellularLocation>
</comment>
<dbReference type="InterPro" id="IPR036388">
    <property type="entry name" value="WH-like_DNA-bd_sf"/>
</dbReference>
<dbReference type="Gene3D" id="1.10.10.10">
    <property type="entry name" value="Winged helix-like DNA-binding domain superfamily/Winged helix DNA-binding domain"/>
    <property type="match status" value="3"/>
</dbReference>
<comment type="function">
    <text evidence="5">Modulates RecA activity.</text>
</comment>
<dbReference type="Pfam" id="PF21981">
    <property type="entry name" value="RecX_HTH3"/>
    <property type="match status" value="1"/>
</dbReference>
<dbReference type="PANTHER" id="PTHR33602">
    <property type="entry name" value="REGULATORY PROTEIN RECX FAMILY PROTEIN"/>
    <property type="match status" value="1"/>
</dbReference>
<evidence type="ECO:0000259" key="6">
    <source>
        <dbReference type="Pfam" id="PF02631"/>
    </source>
</evidence>
<keyword evidence="4 5" id="KW-0963">Cytoplasm</keyword>
<name>A0A5C4S3U2_PROVB</name>
<evidence type="ECO:0000313" key="9">
    <source>
        <dbReference type="EMBL" id="TNJ37985.1"/>
    </source>
</evidence>
<evidence type="ECO:0000313" key="10">
    <source>
        <dbReference type="Proteomes" id="UP000309544"/>
    </source>
</evidence>
<keyword evidence="10" id="KW-1185">Reference proteome</keyword>
<dbReference type="HAMAP" id="MF_01114">
    <property type="entry name" value="RecX"/>
    <property type="match status" value="1"/>
</dbReference>
<comment type="similarity">
    <text evidence="2 5">Belongs to the RecX family.</text>
</comment>
<sequence length="157" mass="18364">MHDKPSPHQEKHKAFELALRLLSLRQHARHEIREKLRLKGFSNEAAEHTIQRLDQLQLLDDLAFSTGFIRSRCRTKPSGPYKLRYELRKKGIDEEVIDQALDGFDSWEECKKAAIKKLPLLKGERQVRERKLQAHLMNRGFDNEVIREVLSELQTGA</sequence>
<gene>
    <name evidence="5" type="primary">recX</name>
    <name evidence="9" type="ORF">FGF68_02060</name>
</gene>
<dbReference type="EMBL" id="VDCI01000001">
    <property type="protein sequence ID" value="TNJ37985.1"/>
    <property type="molecule type" value="Genomic_DNA"/>
</dbReference>
<feature type="domain" description="RecX second three-helical" evidence="6">
    <location>
        <begin position="60"/>
        <end position="101"/>
    </location>
</feature>
<evidence type="ECO:0000256" key="5">
    <source>
        <dbReference type="HAMAP-Rule" id="MF_01114"/>
    </source>
</evidence>
<dbReference type="InterPro" id="IPR053924">
    <property type="entry name" value="RecX_HTH_2nd"/>
</dbReference>
<dbReference type="RefSeq" id="WP_139626138.1">
    <property type="nucleotide sequence ID" value="NZ_VDCI01000001.1"/>
</dbReference>
<dbReference type="Proteomes" id="UP000309544">
    <property type="component" value="Unassembled WGS sequence"/>
</dbReference>
<feature type="domain" description="RecX third three-helical" evidence="7">
    <location>
        <begin position="107"/>
        <end position="150"/>
    </location>
</feature>
<evidence type="ECO:0000256" key="3">
    <source>
        <dbReference type="ARBA" id="ARBA00018111"/>
    </source>
</evidence>
<reference evidence="9 10" key="1">
    <citation type="submission" date="2019-05" db="EMBL/GenBank/DDBJ databases">
        <title>Draft Whole-Genome sequence of the green sulfur bacterium Prosthecochloris vibrioformis DSM 260.</title>
        <authorList>
            <person name="Meyer T.E."/>
            <person name="Kyndt J.A."/>
        </authorList>
    </citation>
    <scope>NUCLEOTIDE SEQUENCE [LARGE SCALE GENOMIC DNA]</scope>
    <source>
        <strain evidence="9 10">DSM 260</strain>
    </source>
</reference>
<dbReference type="AlphaFoldDB" id="A0A5C4S3U2"/>
<dbReference type="InterPro" id="IPR053926">
    <property type="entry name" value="RecX_HTH_1st"/>
</dbReference>
<feature type="domain" description="RecX first three-helical" evidence="8">
    <location>
        <begin position="14"/>
        <end position="53"/>
    </location>
</feature>
<dbReference type="InterPro" id="IPR053925">
    <property type="entry name" value="RecX_HTH_3rd"/>
</dbReference>
<organism evidence="9 10">
    <name type="scientific">Prosthecochloris vibrioformis</name>
    <name type="common">Chlorobium vibrioforme</name>
    <dbReference type="NCBI Taxonomy" id="1098"/>
    <lineage>
        <taxon>Bacteria</taxon>
        <taxon>Pseudomonadati</taxon>
        <taxon>Chlorobiota</taxon>
        <taxon>Chlorobiia</taxon>
        <taxon>Chlorobiales</taxon>
        <taxon>Chlorobiaceae</taxon>
        <taxon>Prosthecochloris</taxon>
    </lineage>
</organism>
<dbReference type="GO" id="GO:0005737">
    <property type="term" value="C:cytoplasm"/>
    <property type="evidence" value="ECO:0007669"/>
    <property type="project" value="UniProtKB-SubCell"/>
</dbReference>
<evidence type="ECO:0000259" key="7">
    <source>
        <dbReference type="Pfam" id="PF21981"/>
    </source>
</evidence>
<proteinExistence type="inferred from homology"/>
<dbReference type="InterPro" id="IPR003783">
    <property type="entry name" value="Regulatory_RecX"/>
</dbReference>
<evidence type="ECO:0000256" key="2">
    <source>
        <dbReference type="ARBA" id="ARBA00009695"/>
    </source>
</evidence>
<dbReference type="GO" id="GO:0006282">
    <property type="term" value="P:regulation of DNA repair"/>
    <property type="evidence" value="ECO:0007669"/>
    <property type="project" value="UniProtKB-UniRule"/>
</dbReference>
<comment type="caution">
    <text evidence="9">The sequence shown here is derived from an EMBL/GenBank/DDBJ whole genome shotgun (WGS) entry which is preliminary data.</text>
</comment>
<dbReference type="Pfam" id="PF21982">
    <property type="entry name" value="RecX_HTH1"/>
    <property type="match status" value="1"/>
</dbReference>
<evidence type="ECO:0000256" key="4">
    <source>
        <dbReference type="ARBA" id="ARBA00022490"/>
    </source>
</evidence>
<dbReference type="Pfam" id="PF02631">
    <property type="entry name" value="RecX_HTH2"/>
    <property type="match status" value="1"/>
</dbReference>
<accession>A0A5C4S3U2</accession>
<dbReference type="PANTHER" id="PTHR33602:SF1">
    <property type="entry name" value="REGULATORY PROTEIN RECX FAMILY PROTEIN"/>
    <property type="match status" value="1"/>
</dbReference>
<evidence type="ECO:0000259" key="8">
    <source>
        <dbReference type="Pfam" id="PF21982"/>
    </source>
</evidence>
<evidence type="ECO:0000256" key="1">
    <source>
        <dbReference type="ARBA" id="ARBA00004496"/>
    </source>
</evidence>